<dbReference type="Gene3D" id="3.10.580.10">
    <property type="entry name" value="CBS-domain"/>
    <property type="match status" value="1"/>
</dbReference>
<keyword evidence="7 9" id="KW-0129">CBS domain</keyword>
<dbReference type="Pfam" id="PF03471">
    <property type="entry name" value="CorC_HlyC"/>
    <property type="match status" value="1"/>
</dbReference>
<dbReference type="InterPro" id="IPR044751">
    <property type="entry name" value="Ion_transp-like_CBS"/>
</dbReference>
<gene>
    <name evidence="14" type="ORF">VB738_04535</name>
</gene>
<dbReference type="Pfam" id="PF00571">
    <property type="entry name" value="CBS"/>
    <property type="match status" value="1"/>
</dbReference>
<evidence type="ECO:0000256" key="4">
    <source>
        <dbReference type="ARBA" id="ARBA00022692"/>
    </source>
</evidence>
<dbReference type="SUPFAM" id="SSF56176">
    <property type="entry name" value="FAD-binding/transporter-associated domain-like"/>
    <property type="match status" value="1"/>
</dbReference>
<feature type="transmembrane region" description="Helical" evidence="11">
    <location>
        <begin position="101"/>
        <end position="122"/>
    </location>
</feature>
<evidence type="ECO:0000256" key="7">
    <source>
        <dbReference type="ARBA" id="ARBA00023122"/>
    </source>
</evidence>
<dbReference type="SUPFAM" id="SSF54631">
    <property type="entry name" value="CBS-domain pair"/>
    <property type="match status" value="1"/>
</dbReference>
<comment type="subcellular location">
    <subcellularLocation>
        <location evidence="1">Cell membrane</location>
        <topology evidence="1">Multi-pass membrane protein</topology>
    </subcellularLocation>
</comment>
<protein>
    <submittedName>
        <fullName evidence="14">Hemolysin family protein</fullName>
    </submittedName>
</protein>
<keyword evidence="8 10" id="KW-0472">Membrane</keyword>
<evidence type="ECO:0000256" key="11">
    <source>
        <dbReference type="SAM" id="Phobius"/>
    </source>
</evidence>
<evidence type="ECO:0000256" key="8">
    <source>
        <dbReference type="ARBA" id="ARBA00023136"/>
    </source>
</evidence>
<dbReference type="InterPro" id="IPR036318">
    <property type="entry name" value="FAD-bd_PCMH-like_sf"/>
</dbReference>
<keyword evidence="4 10" id="KW-0812">Transmembrane</keyword>
<dbReference type="InterPro" id="IPR005170">
    <property type="entry name" value="Transptr-assoc_dom"/>
</dbReference>
<evidence type="ECO:0000259" key="13">
    <source>
        <dbReference type="PROSITE" id="PS51846"/>
    </source>
</evidence>
<evidence type="ECO:0000256" key="3">
    <source>
        <dbReference type="ARBA" id="ARBA00022475"/>
    </source>
</evidence>
<keyword evidence="15" id="KW-1185">Reference proteome</keyword>
<dbReference type="InterPro" id="IPR046342">
    <property type="entry name" value="CBS_dom_sf"/>
</dbReference>
<dbReference type="Gene3D" id="3.30.465.10">
    <property type="match status" value="1"/>
</dbReference>
<organism evidence="14 15">
    <name type="scientific">Cyanobium gracile UHCC 0139</name>
    <dbReference type="NCBI Taxonomy" id="3110308"/>
    <lineage>
        <taxon>Bacteria</taxon>
        <taxon>Bacillati</taxon>
        <taxon>Cyanobacteriota</taxon>
        <taxon>Cyanophyceae</taxon>
        <taxon>Synechococcales</taxon>
        <taxon>Prochlorococcaceae</taxon>
        <taxon>Cyanobium</taxon>
    </lineage>
</organism>
<keyword evidence="5" id="KW-0677">Repeat</keyword>
<dbReference type="Pfam" id="PF01595">
    <property type="entry name" value="CNNM"/>
    <property type="match status" value="1"/>
</dbReference>
<dbReference type="PROSITE" id="PS51371">
    <property type="entry name" value="CBS"/>
    <property type="match status" value="1"/>
</dbReference>
<evidence type="ECO:0000313" key="15">
    <source>
        <dbReference type="Proteomes" id="UP001304461"/>
    </source>
</evidence>
<dbReference type="InterPro" id="IPR016169">
    <property type="entry name" value="FAD-bd_PCMH_sub2"/>
</dbReference>
<evidence type="ECO:0000256" key="6">
    <source>
        <dbReference type="ARBA" id="ARBA00022989"/>
    </source>
</evidence>
<dbReference type="PROSITE" id="PS51846">
    <property type="entry name" value="CNNM"/>
    <property type="match status" value="1"/>
</dbReference>
<feature type="transmembrane region" description="Helical" evidence="11">
    <location>
        <begin position="57"/>
        <end position="81"/>
    </location>
</feature>
<keyword evidence="3" id="KW-1003">Cell membrane</keyword>
<dbReference type="Proteomes" id="UP001304461">
    <property type="component" value="Unassembled WGS sequence"/>
</dbReference>
<comment type="similarity">
    <text evidence="2">Belongs to the UPF0053 family.</text>
</comment>
<dbReference type="InterPro" id="IPR002550">
    <property type="entry name" value="CNNM"/>
</dbReference>
<dbReference type="PANTHER" id="PTHR43099">
    <property type="entry name" value="UPF0053 PROTEIN YRKA"/>
    <property type="match status" value="1"/>
</dbReference>
<reference evidence="14 15" key="1">
    <citation type="submission" date="2023-12" db="EMBL/GenBank/DDBJ databases">
        <title>Baltic Sea Cyanobacteria.</title>
        <authorList>
            <person name="Delbaje E."/>
            <person name="Fewer D.P."/>
            <person name="Shishido T.K."/>
        </authorList>
    </citation>
    <scope>NUCLEOTIDE SEQUENCE [LARGE SCALE GENOMIC DNA]</scope>
    <source>
        <strain evidence="14 15">UHCC 0139</strain>
    </source>
</reference>
<evidence type="ECO:0000256" key="2">
    <source>
        <dbReference type="ARBA" id="ARBA00006337"/>
    </source>
</evidence>
<evidence type="ECO:0000256" key="5">
    <source>
        <dbReference type="ARBA" id="ARBA00022737"/>
    </source>
</evidence>
<comment type="caution">
    <text evidence="14">The sequence shown here is derived from an EMBL/GenBank/DDBJ whole genome shotgun (WGS) entry which is preliminary data.</text>
</comment>
<feature type="domain" description="CNNM transmembrane" evidence="13">
    <location>
        <begin position="1"/>
        <end position="198"/>
    </location>
</feature>
<dbReference type="PANTHER" id="PTHR43099:SF5">
    <property type="entry name" value="HLYC_CORC FAMILY TRANSPORTER"/>
    <property type="match status" value="1"/>
</dbReference>
<feature type="domain" description="CBS" evidence="12">
    <location>
        <begin position="281"/>
        <end position="337"/>
    </location>
</feature>
<dbReference type="EMBL" id="JAYGHX010000002">
    <property type="protein sequence ID" value="MEA5390526.1"/>
    <property type="molecule type" value="Genomic_DNA"/>
</dbReference>
<dbReference type="CDD" id="cd04590">
    <property type="entry name" value="CBS_pair_CorC_HlyC_assoc"/>
    <property type="match status" value="1"/>
</dbReference>
<dbReference type="InterPro" id="IPR000644">
    <property type="entry name" value="CBS_dom"/>
</dbReference>
<evidence type="ECO:0000259" key="12">
    <source>
        <dbReference type="PROSITE" id="PS51371"/>
    </source>
</evidence>
<dbReference type="SMART" id="SM01091">
    <property type="entry name" value="CorC_HlyC"/>
    <property type="match status" value="1"/>
</dbReference>
<evidence type="ECO:0000256" key="1">
    <source>
        <dbReference type="ARBA" id="ARBA00004651"/>
    </source>
</evidence>
<feature type="transmembrane region" description="Helical" evidence="11">
    <location>
        <begin position="6"/>
        <end position="25"/>
    </location>
</feature>
<accession>A0ABU5RRW9</accession>
<dbReference type="RefSeq" id="WP_323304621.1">
    <property type="nucleotide sequence ID" value="NZ_JAYGHX010000002.1"/>
</dbReference>
<keyword evidence="6 10" id="KW-1133">Transmembrane helix</keyword>
<dbReference type="InterPro" id="IPR051676">
    <property type="entry name" value="UPF0053_domain"/>
</dbReference>
<evidence type="ECO:0000313" key="14">
    <source>
        <dbReference type="EMBL" id="MEA5390526.1"/>
    </source>
</evidence>
<evidence type="ECO:0000256" key="9">
    <source>
        <dbReference type="PROSITE-ProRule" id="PRU00703"/>
    </source>
</evidence>
<proteinExistence type="inferred from homology"/>
<evidence type="ECO:0000256" key="10">
    <source>
        <dbReference type="PROSITE-ProRule" id="PRU01193"/>
    </source>
</evidence>
<sequence>MLFDGFLIVLLILINGIFSGSELAMMSARRLRLEHQAEAGDHKAEVALKLIRSPNDFLSTVQIGITLIGILSGALGGSRVAEALRPLLETVPPLRAWADPLSLGLVVTGITFLSLVLGELVPKRIALHDPERIACLVAPAMRSLSRWMAPLAHLLGSSTDQLLSMIGIGERGEPEITEDEIRTLLRRGTESGLFEVAEHAMVERVFRLADRPVKAIMTPRTDICWLDLTESPQSHLEQVMAVNHSLFPVARNSLDDCVGVVRGRTLLAAQLGDGPRAIEALLQQPLYVGESTRALKLIEQFRTSGVHIALVTDEFGGVEGLVTLNDMMEAIVGDLSSARDREDPMIVVRQDGSWLLDGALDIADFKDLVGKDRLPEELRGGYQTLGGFVMHYLEHIPMAGDCFEWDGLRIEVVDMDGNRVDKLLVSCIDSDMGRPLGQTSTKGPA</sequence>
<name>A0ABU5RRW9_9CYAN</name>